<evidence type="ECO:0000313" key="3">
    <source>
        <dbReference type="EMBL" id="CAL4177709.1"/>
    </source>
</evidence>
<feature type="region of interest" description="Disordered" evidence="2">
    <location>
        <begin position="603"/>
        <end position="632"/>
    </location>
</feature>
<feature type="compositionally biased region" description="Low complexity" evidence="2">
    <location>
        <begin position="513"/>
        <end position="527"/>
    </location>
</feature>
<feature type="region of interest" description="Disordered" evidence="2">
    <location>
        <begin position="324"/>
        <end position="343"/>
    </location>
</feature>
<evidence type="ECO:0000313" key="4">
    <source>
        <dbReference type="Proteomes" id="UP001497623"/>
    </source>
</evidence>
<feature type="region of interest" description="Disordered" evidence="2">
    <location>
        <begin position="904"/>
        <end position="935"/>
    </location>
</feature>
<organism evidence="3 4">
    <name type="scientific">Meganyctiphanes norvegica</name>
    <name type="common">Northern krill</name>
    <name type="synonym">Thysanopoda norvegica</name>
    <dbReference type="NCBI Taxonomy" id="48144"/>
    <lineage>
        <taxon>Eukaryota</taxon>
        <taxon>Metazoa</taxon>
        <taxon>Ecdysozoa</taxon>
        <taxon>Arthropoda</taxon>
        <taxon>Crustacea</taxon>
        <taxon>Multicrustacea</taxon>
        <taxon>Malacostraca</taxon>
        <taxon>Eumalacostraca</taxon>
        <taxon>Eucarida</taxon>
        <taxon>Euphausiacea</taxon>
        <taxon>Euphausiidae</taxon>
        <taxon>Meganyctiphanes</taxon>
    </lineage>
</organism>
<dbReference type="InterPro" id="IPR019188">
    <property type="entry name" value="SNAPC1"/>
</dbReference>
<feature type="compositionally biased region" description="Polar residues" evidence="2">
    <location>
        <begin position="324"/>
        <end position="335"/>
    </location>
</feature>
<dbReference type="GO" id="GO:0019185">
    <property type="term" value="C:snRNA-activating protein complex"/>
    <property type="evidence" value="ECO:0007669"/>
    <property type="project" value="TreeGrafter"/>
</dbReference>
<keyword evidence="1" id="KW-0175">Coiled coil</keyword>
<comment type="caution">
    <text evidence="3">The sequence shown here is derived from an EMBL/GenBank/DDBJ whole genome shotgun (WGS) entry which is preliminary data.</text>
</comment>
<dbReference type="Pfam" id="PF09808">
    <property type="entry name" value="SNAPC1"/>
    <property type="match status" value="1"/>
</dbReference>
<dbReference type="GO" id="GO:0043565">
    <property type="term" value="F:sequence-specific DNA binding"/>
    <property type="evidence" value="ECO:0007669"/>
    <property type="project" value="TreeGrafter"/>
</dbReference>
<feature type="region of interest" description="Disordered" evidence="2">
    <location>
        <begin position="499"/>
        <end position="529"/>
    </location>
</feature>
<feature type="compositionally biased region" description="Basic residues" evidence="2">
    <location>
        <begin position="499"/>
        <end position="509"/>
    </location>
</feature>
<feature type="region of interest" description="Disordered" evidence="2">
    <location>
        <begin position="368"/>
        <end position="396"/>
    </location>
</feature>
<dbReference type="Proteomes" id="UP001497623">
    <property type="component" value="Unassembled WGS sequence"/>
</dbReference>
<feature type="compositionally biased region" description="Acidic residues" evidence="2">
    <location>
        <begin position="603"/>
        <end position="615"/>
    </location>
</feature>
<keyword evidence="4" id="KW-1185">Reference proteome</keyword>
<dbReference type="PANTHER" id="PTHR15131:SF3">
    <property type="entry name" value="SNRNA-ACTIVATING PROTEIN COMPLEX SUBUNIT 1"/>
    <property type="match status" value="1"/>
</dbReference>
<feature type="region of interest" description="Disordered" evidence="2">
    <location>
        <begin position="423"/>
        <end position="475"/>
    </location>
</feature>
<dbReference type="GO" id="GO:0042795">
    <property type="term" value="P:snRNA transcription by RNA polymerase II"/>
    <property type="evidence" value="ECO:0007669"/>
    <property type="project" value="TreeGrafter"/>
</dbReference>
<dbReference type="PANTHER" id="PTHR15131">
    <property type="entry name" value="SMALL NUCLEAR RNA ACTIVATING COMPLEX, POLYPEPTIDE 1"/>
    <property type="match status" value="1"/>
</dbReference>
<proteinExistence type="predicted"/>
<reference evidence="3 4" key="1">
    <citation type="submission" date="2024-05" db="EMBL/GenBank/DDBJ databases">
        <authorList>
            <person name="Wallberg A."/>
        </authorList>
    </citation>
    <scope>NUCLEOTIDE SEQUENCE [LARGE SCALE GENOMIC DNA]</scope>
</reference>
<feature type="coiled-coil region" evidence="1">
    <location>
        <begin position="89"/>
        <end position="116"/>
    </location>
</feature>
<evidence type="ECO:0000256" key="1">
    <source>
        <dbReference type="SAM" id="Coils"/>
    </source>
</evidence>
<feature type="non-terminal residue" evidence="3">
    <location>
        <position position="935"/>
    </location>
</feature>
<sequence length="935" mass="106326">RTIFVVSVLCHFCKQDACAGFSYLKTPGIQRIHFYIQCQPSKMPKPKKIPKKRVNEYLASLNKEDEANNSIPTATSPRSRITRQGLVSKEQNEAQIGELEDAMEEMEKSIKDSDTQIVSIKQTTRSASQRVKEIDKPLLETTDKLDDDNPTEKISNLIEESETAGLSSVSTGQIKKIDKRSREYRNRKLLGFEDASEVIEKQCINDSISQSGNIKCSTRSVLQGGKKIDKDLLEITDNLDVLKPEINRSNLIEDRDTKNMSSISCDQIEEADKSTPNRGIRKRKRISYNYEDGGDDGTTVVFSEELDKIETTVNKSNVINDSETACPSNVSNNHIEQIDRHSRGIRKRKSISYKFEPGDDDSIFAFSDLEDEDDDKPYVPDGKNSSNDEGDEFNTSNQRIKKFEKFLKRNHVKRDLVGKFHESVVSTEESTTENEDNVMEISITTSSPENLQKRRGRQPSSKNKATPKKRTISNTNKVTPNEIVNSDVIPGITKLKSTKRSLAPKKKATQVKVEPTVQTDDPVPTDDSNVIKKEPVEKKKRGRKPKTVVLKTEDLINENIDPLAISPDNLKGRRRKKKGRKRRIGVTNTALNDDVILPGVFDGETEREEETEEEDNNKGGLVKRRKKRSHGEPYSVTGNWYIALGYLQDLNILLKAWDSQPGWRYKDFAECWCDKKFTLIYRGRQNFKELLEYSEELALLTKKFIVPPHKRKWRIGALFTLYGLFYKHPMRHFFKIRLTLEEYKLISELVAPFRTQKDNPDPAYIFRKMEVEGAFFNTASSLEMCLDFHSAERESVNADYEAQRLAKTSSVSYVLTSDSLQVDDQLMQYYAQVKENSVGEVLQAAVNMVDVNMADRLQERMNNLKQDSLICLGLNDGAKDGAAKHGISIKDALTIAQRRNIVRTKAMSLNPNKVRGGHTPDSKESTPQNLPKKPK</sequence>
<dbReference type="EMBL" id="CAXKWB010055894">
    <property type="protein sequence ID" value="CAL4177709.1"/>
    <property type="molecule type" value="Genomic_DNA"/>
</dbReference>
<accession>A0AAV2SA44</accession>
<name>A0AAV2SA44_MEGNR</name>
<protein>
    <submittedName>
        <fullName evidence="3">Uncharacterized protein</fullName>
    </submittedName>
</protein>
<gene>
    <name evidence="3" type="ORF">MNOR_LOCUS34937</name>
</gene>
<dbReference type="AlphaFoldDB" id="A0AAV2SA44"/>
<feature type="compositionally biased region" description="Polar residues" evidence="2">
    <location>
        <begin position="383"/>
        <end position="396"/>
    </location>
</feature>
<evidence type="ECO:0000256" key="2">
    <source>
        <dbReference type="SAM" id="MobiDB-lite"/>
    </source>
</evidence>
<dbReference type="GO" id="GO:0042796">
    <property type="term" value="P:snRNA transcription by RNA polymerase III"/>
    <property type="evidence" value="ECO:0007669"/>
    <property type="project" value="TreeGrafter"/>
</dbReference>
<feature type="non-terminal residue" evidence="3">
    <location>
        <position position="1"/>
    </location>
</feature>